<dbReference type="InterPro" id="IPR000209">
    <property type="entry name" value="Peptidase_S8/S53_dom"/>
</dbReference>
<reference evidence="6 7" key="1">
    <citation type="journal article" date="2014" name="Genome Announc.">
        <title>Draft Genome Sequences of Marine Flavobacterium Algibacter lectus Strains SS8 and NR4.</title>
        <authorList>
            <person name="Takatani N."/>
            <person name="Nakanishi M."/>
            <person name="Meirelles P."/>
            <person name="Mino S."/>
            <person name="Suda W."/>
            <person name="Oshima K."/>
            <person name="Hattori M."/>
            <person name="Ohkuma M."/>
            <person name="Hosokawa M."/>
            <person name="Miyashita K."/>
            <person name="Thompson F.L."/>
            <person name="Niwa A."/>
            <person name="Sawabe T."/>
            <person name="Sawabe T."/>
        </authorList>
    </citation>
    <scope>NUCLEOTIDE SEQUENCE [LARGE SCALE GENOMIC DNA]</scope>
    <source>
        <strain evidence="6 7">JCM 19300</strain>
    </source>
</reference>
<dbReference type="OrthoDB" id="1100338at2"/>
<evidence type="ECO:0000256" key="2">
    <source>
        <dbReference type="ARBA" id="ARBA00022801"/>
    </source>
</evidence>
<gene>
    <name evidence="6" type="ORF">JCM19300_1598</name>
</gene>
<dbReference type="EMBL" id="BBNQ01000003">
    <property type="protein sequence ID" value="GAL61775.1"/>
    <property type="molecule type" value="Genomic_DNA"/>
</dbReference>
<keyword evidence="1 4" id="KW-0645">Protease</keyword>
<evidence type="ECO:0000313" key="7">
    <source>
        <dbReference type="Proteomes" id="UP000029644"/>
    </source>
</evidence>
<dbReference type="InterPro" id="IPR023828">
    <property type="entry name" value="Peptidase_S8_Ser-AS"/>
</dbReference>
<dbReference type="InterPro" id="IPR034074">
    <property type="entry name" value="Y4bN_pept_dom"/>
</dbReference>
<protein>
    <recommendedName>
        <fullName evidence="5">Peptidase S8/S53 domain-containing protein</fullName>
    </recommendedName>
</protein>
<evidence type="ECO:0000256" key="1">
    <source>
        <dbReference type="ARBA" id="ARBA00022670"/>
    </source>
</evidence>
<dbReference type="InterPro" id="IPR036852">
    <property type="entry name" value="Peptidase_S8/S53_dom_sf"/>
</dbReference>
<dbReference type="PROSITE" id="PS00138">
    <property type="entry name" value="SUBTILASE_SER"/>
    <property type="match status" value="1"/>
</dbReference>
<comment type="caution">
    <text evidence="6">The sequence shown here is derived from an EMBL/GenBank/DDBJ whole genome shotgun (WGS) entry which is preliminary data.</text>
</comment>
<keyword evidence="2 4" id="KW-0378">Hydrolase</keyword>
<feature type="active site" description="Charge relay system" evidence="4">
    <location>
        <position position="318"/>
    </location>
</feature>
<dbReference type="PROSITE" id="PS51892">
    <property type="entry name" value="SUBTILASE"/>
    <property type="match status" value="1"/>
</dbReference>
<evidence type="ECO:0000256" key="3">
    <source>
        <dbReference type="ARBA" id="ARBA00022825"/>
    </source>
</evidence>
<dbReference type="Gene3D" id="3.40.50.200">
    <property type="entry name" value="Peptidase S8/S53 domain"/>
    <property type="match status" value="1"/>
</dbReference>
<sequence length="841" mass="95773">MAFDHLSLPHRITGLYNSPYGPGKQTVVVNPSQETLNNIQNRKEHAKILDEKTSIITGEWKLDFDLRKEQGLPNIPESIPLFLQVDPKIFNPDSLKSFGIEIISEEDNGFLIGASADLNLSTLKDKIDKFLNEDGKFKNTASKLWDIVTGKQWRVEHILSKSLLKKWDEIDDAEILVVDIAIACYIHVPAYPSRGNEEEVTEEQFEEKINRWEEKKRNAEIKWDDTSFERQEELEKFITEHQGKLISDYVNSADSFSCRIEIFGLGLKDLVLNYPYLFEVEEYDNLKQSISIDEELNEQAELEIIGPEYEDPNVCVIDSGIQENHILLEKAIDNNHSISYVKGEEKTVSDLVSDGGHGTRVAGAVLYPNLPIAISVKLNAWIQNVRVLDSNNTMQSNLYPPDLIKDIIEHYNDNYNTRIFNMSITSNSGYITTRMSKWAESIDRETWERDIVFVIPTGNLKKDQISNYVNNGTNYADYLLLRKSRISNPSQSLFSLTVGSICNGEYEDVDLKSFGEIDFPSSFSRTGLGIWDTIKPELVEYGGDFVIEKNGVNKLISQNKDTSVHLVRSTMNGGPATSIDGVGTSFSAPKVSGILAELQRLFPKESTLLYKALIIQSARWPDRIFNQEPRLNFLRLFGYGFPNLERASTNNDFRVTLVNSLKISPKEADIYEVKLPKSMRRVGDSFDILVEVTLTFKAIPRRTRVGFRSYLSGWVDWHSSKFGESIEAFEQRLVSGDYNNEDEEDDINQEKIPWVIQSRANGGIRGVKLHNSTIQKDWTIIKSNKLTESFCLGIVGHTGWDKDLKSEMPYSIAVSFEAINKDVELYNEIRIENEIEIQVNI</sequence>
<dbReference type="GO" id="GO:0004252">
    <property type="term" value="F:serine-type endopeptidase activity"/>
    <property type="evidence" value="ECO:0007669"/>
    <property type="project" value="UniProtKB-UniRule"/>
</dbReference>
<dbReference type="AlphaFoldDB" id="A0A090VAD1"/>
<feature type="active site" description="Charge relay system" evidence="4">
    <location>
        <position position="585"/>
    </location>
</feature>
<dbReference type="InterPro" id="IPR015500">
    <property type="entry name" value="Peptidase_S8_subtilisin-rel"/>
</dbReference>
<comment type="similarity">
    <text evidence="4">Belongs to the peptidase S8 family.</text>
</comment>
<dbReference type="GO" id="GO:0006508">
    <property type="term" value="P:proteolysis"/>
    <property type="evidence" value="ECO:0007669"/>
    <property type="project" value="UniProtKB-KW"/>
</dbReference>
<feature type="domain" description="Peptidase S8/S53" evidence="5">
    <location>
        <begin position="313"/>
        <end position="640"/>
    </location>
</feature>
<dbReference type="SUPFAM" id="SSF52743">
    <property type="entry name" value="Subtilisin-like"/>
    <property type="match status" value="1"/>
</dbReference>
<feature type="active site" description="Charge relay system" evidence="4">
    <location>
        <position position="357"/>
    </location>
</feature>
<evidence type="ECO:0000259" key="5">
    <source>
        <dbReference type="Pfam" id="PF00082"/>
    </source>
</evidence>
<dbReference type="CDD" id="cd04847">
    <property type="entry name" value="Peptidases_S8_Subtilisin_like_2"/>
    <property type="match status" value="1"/>
</dbReference>
<accession>A0A090VAD1</accession>
<dbReference type="RefSeq" id="WP_052415262.1">
    <property type="nucleotide sequence ID" value="NZ_BBNQ01000003.1"/>
</dbReference>
<evidence type="ECO:0000256" key="4">
    <source>
        <dbReference type="PROSITE-ProRule" id="PRU01240"/>
    </source>
</evidence>
<keyword evidence="3 4" id="KW-0720">Serine protease</keyword>
<dbReference type="Proteomes" id="UP000029644">
    <property type="component" value="Unassembled WGS sequence"/>
</dbReference>
<evidence type="ECO:0000313" key="6">
    <source>
        <dbReference type="EMBL" id="GAL61775.1"/>
    </source>
</evidence>
<name>A0A090VAD1_9FLAO</name>
<proteinExistence type="inferred from homology"/>
<organism evidence="6 7">
    <name type="scientific">Algibacter lectus</name>
    <dbReference type="NCBI Taxonomy" id="221126"/>
    <lineage>
        <taxon>Bacteria</taxon>
        <taxon>Pseudomonadati</taxon>
        <taxon>Bacteroidota</taxon>
        <taxon>Flavobacteriia</taxon>
        <taxon>Flavobacteriales</taxon>
        <taxon>Flavobacteriaceae</taxon>
        <taxon>Algibacter</taxon>
    </lineage>
</organism>
<dbReference type="Pfam" id="PF00082">
    <property type="entry name" value="Peptidase_S8"/>
    <property type="match status" value="1"/>
</dbReference>
<dbReference type="PRINTS" id="PR00723">
    <property type="entry name" value="SUBTILISIN"/>
</dbReference>